<dbReference type="GO" id="GO:0005737">
    <property type="term" value="C:cytoplasm"/>
    <property type="evidence" value="ECO:0007669"/>
    <property type="project" value="TreeGrafter"/>
</dbReference>
<dbReference type="EMBL" id="LN831302">
    <property type="protein sequence ID" value="CQH53964.1"/>
    <property type="molecule type" value="Genomic_DNA"/>
</dbReference>
<reference evidence="2" key="1">
    <citation type="journal article" date="2016" name="Environ. Microbiol.">
        <title>The complete genome of a viable archaeum isolated from 123-million-year-old rock salt.</title>
        <authorList>
            <person name="Jaakkola S.T."/>
            <person name="Pfeiffer F."/>
            <person name="Ravantti J.J."/>
            <person name="Guo Q."/>
            <person name="Liu Y."/>
            <person name="Chen X."/>
            <person name="Ma H."/>
            <person name="Yang C."/>
            <person name="Oksanen H.M."/>
            <person name="Bamford D.H."/>
        </authorList>
    </citation>
    <scope>NUCLEOTIDE SEQUENCE</scope>
    <source>
        <strain evidence="2">JI20-1</strain>
    </source>
</reference>
<sequence>MNVRGAVVDLDGTVLRGETLLPGAADAVTALRERLDRVLFLTNNPTVAPREYAARLRELGIDAAAEDVLTSTDATVAYLRENHAGEPAFPIAEASIVDQLRDAGVALTDDPETAEVVVAGYHREFHYRDLQAAIDALDDETAFVGTDRDATIPTEDGRSPGSGAIIRAVAGVTEREPDAVLGKPSATTARLAADRLGVPTDECVLVGDRLDTDVSMGERTGMTTVLVRTGVSTDADLADSDVEPDYVLDSLSDVPGLLAGE</sequence>
<organism evidence="1 2">
    <name type="scientific">Halobacterium hubeiense</name>
    <dbReference type="NCBI Taxonomy" id="1407499"/>
    <lineage>
        <taxon>Archaea</taxon>
        <taxon>Methanobacteriati</taxon>
        <taxon>Methanobacteriota</taxon>
        <taxon>Stenosarchaea group</taxon>
        <taxon>Halobacteria</taxon>
        <taxon>Halobacteriales</taxon>
        <taxon>Halobacteriaceae</taxon>
        <taxon>Halobacterium</taxon>
    </lineage>
</organism>
<dbReference type="InterPro" id="IPR023214">
    <property type="entry name" value="HAD_sf"/>
</dbReference>
<evidence type="ECO:0000313" key="2">
    <source>
        <dbReference type="Proteomes" id="UP000066737"/>
    </source>
</evidence>
<protein>
    <submittedName>
        <fullName evidence="1">HAD superfamily hydrolase</fullName>
    </submittedName>
</protein>
<dbReference type="PIRSF" id="PIRSF000915">
    <property type="entry name" value="PGP-type_phosphatase"/>
    <property type="match status" value="1"/>
</dbReference>
<proteinExistence type="predicted"/>
<gene>
    <name evidence="1" type="ORF">HHUB_2027</name>
</gene>
<dbReference type="RefSeq" id="WP_059056477.1">
    <property type="nucleotide sequence ID" value="NZ_CEML01000002.1"/>
</dbReference>
<dbReference type="NCBIfam" id="TIGR01460">
    <property type="entry name" value="HAD-SF-IIA"/>
    <property type="match status" value="1"/>
</dbReference>
<dbReference type="Gene3D" id="3.40.50.1000">
    <property type="entry name" value="HAD superfamily/HAD-like"/>
    <property type="match status" value="2"/>
</dbReference>
<dbReference type="Proteomes" id="UP000066737">
    <property type="component" value="Chromosome I"/>
</dbReference>
<accession>A0A0U5CX59</accession>
<dbReference type="PANTHER" id="PTHR19288">
    <property type="entry name" value="4-NITROPHENYLPHOSPHATASE-RELATED"/>
    <property type="match status" value="1"/>
</dbReference>
<dbReference type="PANTHER" id="PTHR19288:SF46">
    <property type="entry name" value="HALOACID DEHALOGENASE-LIKE HYDROLASE DOMAIN-CONTAINING PROTEIN 2"/>
    <property type="match status" value="1"/>
</dbReference>
<evidence type="ECO:0000313" key="1">
    <source>
        <dbReference type="EMBL" id="CQH53964.1"/>
    </source>
</evidence>
<dbReference type="Pfam" id="PF13242">
    <property type="entry name" value="Hydrolase_like"/>
    <property type="match status" value="1"/>
</dbReference>
<dbReference type="STRING" id="1407499.HHUB_2027"/>
<keyword evidence="2" id="KW-1185">Reference proteome</keyword>
<dbReference type="KEGG" id="hhb:Hhub_2027"/>
<dbReference type="GeneID" id="26658695"/>
<dbReference type="SUPFAM" id="SSF56784">
    <property type="entry name" value="HAD-like"/>
    <property type="match status" value="1"/>
</dbReference>
<dbReference type="Pfam" id="PF13344">
    <property type="entry name" value="Hydrolase_6"/>
    <property type="match status" value="1"/>
</dbReference>
<dbReference type="InterPro" id="IPR006357">
    <property type="entry name" value="HAD-SF_hydro_IIA"/>
</dbReference>
<dbReference type="GO" id="GO:0016791">
    <property type="term" value="F:phosphatase activity"/>
    <property type="evidence" value="ECO:0007669"/>
    <property type="project" value="TreeGrafter"/>
</dbReference>
<keyword evidence="1" id="KW-0378">Hydrolase</keyword>
<dbReference type="AlphaFoldDB" id="A0A0U5CX59"/>
<dbReference type="OrthoDB" id="25155at2157"/>
<dbReference type="InterPro" id="IPR036412">
    <property type="entry name" value="HAD-like_sf"/>
</dbReference>
<name>A0A0U5CX59_9EURY</name>